<accession>A0A6J4LIT4</accession>
<reference evidence="3" key="1">
    <citation type="submission" date="2020-02" db="EMBL/GenBank/DDBJ databases">
        <authorList>
            <person name="Meier V. D."/>
        </authorList>
    </citation>
    <scope>NUCLEOTIDE SEQUENCE</scope>
    <source>
        <strain evidence="3">AVDCRST_MAG56</strain>
    </source>
</reference>
<dbReference type="InterPro" id="IPR025665">
    <property type="entry name" value="Beta-barrel_OMP_2"/>
</dbReference>
<feature type="domain" description="Outer membrane protein beta-barrel" evidence="2">
    <location>
        <begin position="34"/>
        <end position="196"/>
    </location>
</feature>
<organism evidence="3">
    <name type="scientific">uncultured Cytophagales bacterium</name>
    <dbReference type="NCBI Taxonomy" id="158755"/>
    <lineage>
        <taxon>Bacteria</taxon>
        <taxon>Pseudomonadati</taxon>
        <taxon>Bacteroidota</taxon>
        <taxon>Sphingobacteriia</taxon>
        <taxon>Sphingobacteriales</taxon>
        <taxon>environmental samples</taxon>
    </lineage>
</organism>
<dbReference type="EMBL" id="CADCTQ010000616">
    <property type="protein sequence ID" value="CAA9329949.1"/>
    <property type="molecule type" value="Genomic_DNA"/>
</dbReference>
<feature type="signal peptide" evidence="1">
    <location>
        <begin position="1"/>
        <end position="34"/>
    </location>
</feature>
<protein>
    <recommendedName>
        <fullName evidence="2">Outer membrane protein beta-barrel domain-containing protein</fullName>
    </recommendedName>
</protein>
<gene>
    <name evidence="3" type="ORF">AVDCRST_MAG56-7368</name>
</gene>
<proteinExistence type="predicted"/>
<dbReference type="Pfam" id="PF13568">
    <property type="entry name" value="OMP_b-brl_2"/>
    <property type="match status" value="1"/>
</dbReference>
<keyword evidence="1" id="KW-0732">Signal</keyword>
<sequence length="223" mass="23969">MKSASNATNATLGKWIAAGLFTFCLLGAALPASAQDDRQVRFGVKGGINLSNLYVDEVNDEKAKVGLHAGLWMKAPVGELFAIQPELLWSSKGTRIGSYQNIPFTQDGQVRFNLNYLELPVLASLTLGPVSIQAGPYVAYLFNANVKNLKEDLTTGSSLELDRKDFNSTDFGLAGGLALDIKGFQLGARYNYGLREVGKSDIAGQLTRNSKNSVAQVFIGVGF</sequence>
<evidence type="ECO:0000256" key="1">
    <source>
        <dbReference type="SAM" id="SignalP"/>
    </source>
</evidence>
<name>A0A6J4LIT4_9SPHI</name>
<evidence type="ECO:0000259" key="2">
    <source>
        <dbReference type="Pfam" id="PF13568"/>
    </source>
</evidence>
<evidence type="ECO:0000313" key="3">
    <source>
        <dbReference type="EMBL" id="CAA9329949.1"/>
    </source>
</evidence>
<dbReference type="AlphaFoldDB" id="A0A6J4LIT4"/>
<feature type="chain" id="PRO_5026815387" description="Outer membrane protein beta-barrel domain-containing protein" evidence="1">
    <location>
        <begin position="35"/>
        <end position="223"/>
    </location>
</feature>